<dbReference type="GO" id="GO:0031123">
    <property type="term" value="P:RNA 3'-end processing"/>
    <property type="evidence" value="ECO:0007669"/>
    <property type="project" value="TreeGrafter"/>
</dbReference>
<dbReference type="EMBL" id="CAJNNV010019917">
    <property type="protein sequence ID" value="CAE8606848.1"/>
    <property type="molecule type" value="Genomic_DNA"/>
</dbReference>
<dbReference type="AlphaFoldDB" id="A0A813F311"/>
<organism evidence="3 4">
    <name type="scientific">Polarella glacialis</name>
    <name type="common">Dinoflagellate</name>
    <dbReference type="NCBI Taxonomy" id="89957"/>
    <lineage>
        <taxon>Eukaryota</taxon>
        <taxon>Sar</taxon>
        <taxon>Alveolata</taxon>
        <taxon>Dinophyceae</taxon>
        <taxon>Suessiales</taxon>
        <taxon>Suessiaceae</taxon>
        <taxon>Polarella</taxon>
    </lineage>
</organism>
<comment type="caution">
    <text evidence="3">The sequence shown here is derived from an EMBL/GenBank/DDBJ whole genome shotgun (WGS) entry which is preliminary data.</text>
</comment>
<sequence length="1137" mass="123918">MSFPLDRSAPDLGDALRASLKDIQPLKEDRRRHAMCIQQLGQCLQRLGQGWHLRAFGSSANTFCTRGSDLDLTCFHDSVQDQDSHLATQELRYKLLPLLFHHPRFEIKEQIWSARVPIVKLIFDGITEVDLSCHNPQALQNTYLLKAYADLSPQVRNLVLAVKAWAKNEGVSGAPCGHLSSYSLTLMVLYFLQVQQGLEMPCIPTGAFSSYGASPEVKRIRWRCASPLAELVGRFFMFYAPGAEGGGFQWGSEVVSVRLGQRVQPRELAFQSLPGRLGQRLHIEDPFLLARNLNCVLTPENEQLLKAKLQQTATTICSGGIPAAFLHNKLLESHASYTESQSGKTDTATEVWPGQQKHAGIKKDLAVWLGQQKHAGIKKDLGDWGAAVKNLANHAGVSNEQGGWTSLEQAAGSQGGQFEDEVAWLVSEDAKAESISDSESTRSGSGSGRSSSTSPQQACNANASFDAWRSTYKRPEATGVNPSTAAVCTERVSAAKAWLDEASSFPSGKGSQKAWLDEASSFPWDPIGRQQVQFPLEAPLALLGARHAEPTAHIDYENRQTKTALLLIWTTPLQSHGSVQGRFTFERKAVFRMVNHQLVEMSFPLDRSAPDLGDALRASLKDQGMYSLSKKIAEGMQCVSSSCRLRASTGLGSACSVSGRAGTCDSVQDQDSHLATQELRYKLLPLLFHHPRFEIKEQIWSARVPIVKLIFDGITEVDLSCHNPQALQNTYLLKAYADLSPQVRNLVLAVKVWAKNEGVSGAPCGHLSSYSLTLMVLYFLQVQQGLEMPCIPTGAFSSYGASPEVKRIRWRCASPLAELVGRFFMFYAPGAEGGGFQWGSEVISVRLGQRVQPRELAFQSLPGRLGQRLHIEDPFLLARNLNCVLTPENEQLLKAKLQQTATTICSGGIPAAFLHSKLLESHALYTESQSGKTDTATEVWPGQQKHAGIKKDLAVWLGQQKHAGIKKDLGDWGAAVKNLANHAGVSNEQGGWTSLEQAAGSQGGQFEDEVAWLVSEDAKAESISDSESTRSGSGSGRSSSTSPQQACNANASFDAWRSTYKRPEATGVNPSSAADCTERVSAAKAWLDEASSFPSAPSSQKAWLDEASSFPSVPSGRQQVQFPLEAPLALLGARFQI</sequence>
<evidence type="ECO:0000313" key="3">
    <source>
        <dbReference type="EMBL" id="CAE8606848.1"/>
    </source>
</evidence>
<dbReference type="OrthoDB" id="2274644at2759"/>
<accession>A0A813F311</accession>
<dbReference type="GO" id="GO:0016779">
    <property type="term" value="F:nucleotidyltransferase activity"/>
    <property type="evidence" value="ECO:0007669"/>
    <property type="project" value="TreeGrafter"/>
</dbReference>
<keyword evidence="4" id="KW-1185">Reference proteome</keyword>
<dbReference type="Proteomes" id="UP000654075">
    <property type="component" value="Unassembled WGS sequence"/>
</dbReference>
<reference evidence="3" key="1">
    <citation type="submission" date="2021-02" db="EMBL/GenBank/DDBJ databases">
        <authorList>
            <person name="Dougan E. K."/>
            <person name="Rhodes N."/>
            <person name="Thang M."/>
            <person name="Chan C."/>
        </authorList>
    </citation>
    <scope>NUCLEOTIDE SEQUENCE</scope>
</reference>
<dbReference type="CDD" id="cd05402">
    <property type="entry name" value="NT_PAP_TUTase"/>
    <property type="match status" value="1"/>
</dbReference>
<evidence type="ECO:0000313" key="4">
    <source>
        <dbReference type="Proteomes" id="UP000654075"/>
    </source>
</evidence>
<feature type="compositionally biased region" description="Low complexity" evidence="1">
    <location>
        <begin position="435"/>
        <end position="454"/>
    </location>
</feature>
<dbReference type="SUPFAM" id="SSF81301">
    <property type="entry name" value="Nucleotidyltransferase"/>
    <property type="match status" value="2"/>
</dbReference>
<gene>
    <name evidence="3" type="ORF">PGLA1383_LOCUS24819</name>
</gene>
<feature type="compositionally biased region" description="Low complexity" evidence="1">
    <location>
        <begin position="1023"/>
        <end position="1042"/>
    </location>
</feature>
<feature type="domain" description="Poly(A) RNA polymerase mitochondrial-like central palm" evidence="2">
    <location>
        <begin position="15"/>
        <end position="149"/>
    </location>
</feature>
<dbReference type="InterPro" id="IPR043519">
    <property type="entry name" value="NT_sf"/>
</dbReference>
<feature type="region of interest" description="Disordered" evidence="1">
    <location>
        <begin position="429"/>
        <end position="459"/>
    </location>
</feature>
<dbReference type="SUPFAM" id="SSF81631">
    <property type="entry name" value="PAP/OAS1 substrate-binding domain"/>
    <property type="match status" value="2"/>
</dbReference>
<dbReference type="PANTHER" id="PTHR12271:SF40">
    <property type="entry name" value="POLY(A) RNA POLYMERASE GLD2"/>
    <property type="match status" value="1"/>
</dbReference>
<evidence type="ECO:0000259" key="2">
    <source>
        <dbReference type="Pfam" id="PF22600"/>
    </source>
</evidence>
<dbReference type="Pfam" id="PF22600">
    <property type="entry name" value="MTPAP-like_central"/>
    <property type="match status" value="2"/>
</dbReference>
<feature type="region of interest" description="Disordered" evidence="1">
    <location>
        <begin position="1017"/>
        <end position="1047"/>
    </location>
</feature>
<name>A0A813F311_POLGL</name>
<proteinExistence type="predicted"/>
<dbReference type="InterPro" id="IPR054708">
    <property type="entry name" value="MTPAP-like_central"/>
</dbReference>
<dbReference type="PANTHER" id="PTHR12271">
    <property type="entry name" value="POLY A POLYMERASE CID PAP -RELATED"/>
    <property type="match status" value="1"/>
</dbReference>
<feature type="domain" description="Poly(A) RNA polymerase mitochondrial-like central palm" evidence="2">
    <location>
        <begin position="681"/>
        <end position="737"/>
    </location>
</feature>
<dbReference type="Gene3D" id="3.30.460.10">
    <property type="entry name" value="Beta Polymerase, domain 2"/>
    <property type="match status" value="1"/>
</dbReference>
<evidence type="ECO:0000256" key="1">
    <source>
        <dbReference type="SAM" id="MobiDB-lite"/>
    </source>
</evidence>
<dbReference type="Gene3D" id="1.10.1410.10">
    <property type="match status" value="2"/>
</dbReference>
<protein>
    <recommendedName>
        <fullName evidence="2">Poly(A) RNA polymerase mitochondrial-like central palm domain-containing protein</fullName>
    </recommendedName>
</protein>